<dbReference type="InterPro" id="IPR024486">
    <property type="entry name" value="DUF2617"/>
</dbReference>
<proteinExistence type="predicted"/>
<name>A0A1U7CLJ2_9BACT</name>
<gene>
    <name evidence="1" type="ORF">BSF38_01263</name>
</gene>
<evidence type="ECO:0000313" key="2">
    <source>
        <dbReference type="Proteomes" id="UP000186309"/>
    </source>
</evidence>
<dbReference type="EMBL" id="CP019082">
    <property type="protein sequence ID" value="APW59805.1"/>
    <property type="molecule type" value="Genomic_DNA"/>
</dbReference>
<accession>A0A1U7CLJ2</accession>
<protein>
    <submittedName>
        <fullName evidence="1">Cytochrome C oxidase</fullName>
    </submittedName>
</protein>
<dbReference type="Pfam" id="PF10936">
    <property type="entry name" value="DUF2617"/>
    <property type="match status" value="1"/>
</dbReference>
<reference evidence="2" key="1">
    <citation type="submission" date="2016-12" db="EMBL/GenBank/DDBJ databases">
        <title>Comparative genomics of four Isosphaeraceae planctomycetes: a common pool of plasmids and glycoside hydrolase genes.</title>
        <authorList>
            <person name="Ivanova A."/>
        </authorList>
    </citation>
    <scope>NUCLEOTIDE SEQUENCE [LARGE SCALE GENOMIC DNA]</scope>
    <source>
        <strain evidence="2">PX4</strain>
    </source>
</reference>
<dbReference type="KEGG" id="pbor:BSF38_01263"/>
<dbReference type="AlphaFoldDB" id="A0A1U7CLJ2"/>
<evidence type="ECO:0000313" key="1">
    <source>
        <dbReference type="EMBL" id="APW59805.1"/>
    </source>
</evidence>
<keyword evidence="2" id="KW-1185">Reference proteome</keyword>
<dbReference type="Proteomes" id="UP000186309">
    <property type="component" value="Chromosome"/>
</dbReference>
<sequence>MGVSFGRARIADLAFHVFHRSLHPEWFSTRAHLRVSRGEWQADVRIIEGGHSIVFGSRSFRLTEVLAGPETLLPEPGLLYHSPIRNERSTTLRPGELLDYQACFEVERVDPEVFRHLCEEMTADSTLDGLFHQFGSSNRLAPRPISRIHVDARTRGISIQAFHTFPDELAIVRSLSLYELLPRLSNS</sequence>
<organism evidence="1 2">
    <name type="scientific">Paludisphaera borealis</name>
    <dbReference type="NCBI Taxonomy" id="1387353"/>
    <lineage>
        <taxon>Bacteria</taxon>
        <taxon>Pseudomonadati</taxon>
        <taxon>Planctomycetota</taxon>
        <taxon>Planctomycetia</taxon>
        <taxon>Isosphaerales</taxon>
        <taxon>Isosphaeraceae</taxon>
        <taxon>Paludisphaera</taxon>
    </lineage>
</organism>
<dbReference type="RefSeq" id="WP_076344008.1">
    <property type="nucleotide sequence ID" value="NZ_CP019082.1"/>
</dbReference>
<dbReference type="OrthoDB" id="263569at2"/>